<evidence type="ECO:0000256" key="1">
    <source>
        <dbReference type="SAM" id="MobiDB-lite"/>
    </source>
</evidence>
<evidence type="ECO:0008006" key="4">
    <source>
        <dbReference type="Google" id="ProtNLM"/>
    </source>
</evidence>
<reference evidence="2 3" key="1">
    <citation type="submission" date="2014-08" db="EMBL/GenBank/DDBJ databases">
        <title>Genome sequence of Tetragenococcus muriaticus.</title>
        <authorList>
            <person name="Chuea-nongthon C."/>
            <person name="Rodtong S."/>
            <person name="Yongsawatdigul J."/>
            <person name="Steele J.L."/>
            <person name="Liu X.-y."/>
            <person name="Speers J."/>
            <person name="Glasner J.D."/>
            <person name="Neeno-Eckwall E.C."/>
        </authorList>
    </citation>
    <scope>NUCLEOTIDE SEQUENCE [LARGE SCALE GENOMIC DNA]</scope>
    <source>
        <strain evidence="2 3">PMC-11-5</strain>
    </source>
</reference>
<evidence type="ECO:0000313" key="3">
    <source>
        <dbReference type="Proteomes" id="UP000029380"/>
    </source>
</evidence>
<evidence type="ECO:0000313" key="2">
    <source>
        <dbReference type="EMBL" id="KFN89026.1"/>
    </source>
</evidence>
<proteinExistence type="predicted"/>
<dbReference type="EMBL" id="JPVU01000319">
    <property type="protein sequence ID" value="KFN89026.1"/>
    <property type="molecule type" value="Genomic_DNA"/>
</dbReference>
<protein>
    <recommendedName>
        <fullName evidence="4">Phage terminase small subunit</fullName>
    </recommendedName>
</protein>
<gene>
    <name evidence="2" type="ORF">TMUPMC115_2609</name>
</gene>
<name>A0A091BTP8_9ENTE</name>
<accession>A0A091BTP8</accession>
<dbReference type="AlphaFoldDB" id="A0A091BTP8"/>
<feature type="region of interest" description="Disordered" evidence="1">
    <location>
        <begin position="23"/>
        <end position="42"/>
    </location>
</feature>
<sequence>MHDLKAASTALGMTMVERQKMALNKAKAEPERDPFAELMNDE</sequence>
<dbReference type="Proteomes" id="UP000029380">
    <property type="component" value="Unassembled WGS sequence"/>
</dbReference>
<comment type="caution">
    <text evidence="2">The sequence shown here is derived from an EMBL/GenBank/DDBJ whole genome shotgun (WGS) entry which is preliminary data.</text>
</comment>
<dbReference type="PATRIC" id="fig|1302649.3.peg.2589"/>
<organism evidence="2 3">
    <name type="scientific">Tetragenococcus muriaticus PMC-11-5</name>
    <dbReference type="NCBI Taxonomy" id="1302649"/>
    <lineage>
        <taxon>Bacteria</taxon>
        <taxon>Bacillati</taxon>
        <taxon>Bacillota</taxon>
        <taxon>Bacilli</taxon>
        <taxon>Lactobacillales</taxon>
        <taxon>Enterococcaceae</taxon>
        <taxon>Tetragenococcus</taxon>
    </lineage>
</organism>
<feature type="compositionally biased region" description="Basic and acidic residues" evidence="1">
    <location>
        <begin position="26"/>
        <end position="35"/>
    </location>
</feature>